<dbReference type="AlphaFoldDB" id="A0A2N9QS65"/>
<dbReference type="Pfam" id="PF22296">
    <property type="entry name" value="bAvd"/>
    <property type="match status" value="1"/>
</dbReference>
<feature type="domain" description="bAvd-like" evidence="1">
    <location>
        <begin position="12"/>
        <end position="111"/>
    </location>
</feature>
<dbReference type="EMBL" id="FZNZ01000014">
    <property type="protein sequence ID" value="SNR84574.1"/>
    <property type="molecule type" value="Genomic_DNA"/>
</dbReference>
<proteinExistence type="predicted"/>
<protein>
    <submittedName>
        <fullName evidence="2">23S rRNA-intervening sequence protein</fullName>
    </submittedName>
</protein>
<dbReference type="CDD" id="cd16376">
    <property type="entry name" value="Avd_like"/>
    <property type="match status" value="1"/>
</dbReference>
<dbReference type="OrthoDB" id="8595978at2"/>
<accession>A0A2N9QS65</accession>
<dbReference type="KEGG" id="pje:CRM71_15090"/>
<dbReference type="InterPro" id="IPR055360">
    <property type="entry name" value="bAvd"/>
</dbReference>
<organism evidence="2 3">
    <name type="scientific">Prevotella jejuni</name>
    <dbReference type="NCBI Taxonomy" id="1177574"/>
    <lineage>
        <taxon>Bacteria</taxon>
        <taxon>Pseudomonadati</taxon>
        <taxon>Bacteroidota</taxon>
        <taxon>Bacteroidia</taxon>
        <taxon>Bacteroidales</taxon>
        <taxon>Prevotellaceae</taxon>
        <taxon>Prevotella</taxon>
    </lineage>
</organism>
<name>A0A2N9QS65_9BACT</name>
<dbReference type="Proteomes" id="UP000198427">
    <property type="component" value="Unassembled WGS sequence"/>
</dbReference>
<reference evidence="2 3" key="1">
    <citation type="submission" date="2017-06" db="EMBL/GenBank/DDBJ databases">
        <authorList>
            <person name="Varghese N."/>
            <person name="Submissions S."/>
        </authorList>
    </citation>
    <scope>NUCLEOTIDE SEQUENCE [LARGE SCALE GENOMIC DNA]</scope>
    <source>
        <strain evidence="2 3">DSM 26989</strain>
    </source>
</reference>
<evidence type="ECO:0000259" key="1">
    <source>
        <dbReference type="Pfam" id="PF22296"/>
    </source>
</evidence>
<dbReference type="RefSeq" id="WP_089366209.1">
    <property type="nucleotide sequence ID" value="NZ_CP023864.1"/>
</dbReference>
<dbReference type="SUPFAM" id="SSF158446">
    <property type="entry name" value="IVS-encoded protein-like"/>
    <property type="match status" value="1"/>
</dbReference>
<gene>
    <name evidence="2" type="ORF">SAMN06265364_1145</name>
</gene>
<evidence type="ECO:0000313" key="3">
    <source>
        <dbReference type="Proteomes" id="UP000198427"/>
    </source>
</evidence>
<evidence type="ECO:0000313" key="2">
    <source>
        <dbReference type="EMBL" id="SNR84574.1"/>
    </source>
</evidence>
<dbReference type="GeneID" id="94030630"/>
<keyword evidence="3" id="KW-1185">Reference proteome</keyword>
<sequence length="129" mass="15308">MAQYDNLPVFKAIYDLLLDVYQRTRNVPRDLRYTLVQDLKNELVELMVMVYQVNSQREKEQILRRCLEVFVHIRLRIRLLKDMHHLSVPQFAQLCLQTESISKQLTAWHKYSQKGTNATKCTNKEEAGV</sequence>
<comment type="caution">
    <text evidence="2">The sequence shown here is derived from an EMBL/GenBank/DDBJ whole genome shotgun (WGS) entry which is preliminary data.</text>
</comment>
<dbReference type="InterPro" id="IPR036583">
    <property type="entry name" value="23S_rRNA_IVS_sf"/>
</dbReference>
<dbReference type="Gene3D" id="1.20.1440.60">
    <property type="entry name" value="23S rRNA-intervening sequence"/>
    <property type="match status" value="1"/>
</dbReference>